<evidence type="ECO:0000313" key="1">
    <source>
        <dbReference type="EMBL" id="PNV74307.1"/>
    </source>
</evidence>
<accession>A0ABX4YGC2</accession>
<dbReference type="EMBL" id="MCRM02000015">
    <property type="protein sequence ID" value="PNV74307.1"/>
    <property type="molecule type" value="Genomic_DNA"/>
</dbReference>
<keyword evidence="2" id="KW-1185">Reference proteome</keyword>
<reference evidence="1" key="1">
    <citation type="submission" date="2018-01" db="EMBL/GenBank/DDBJ databases">
        <title>Genomic characterization of Leptospira inadai serogroup Lyme isolated from captured rat in Brazil and comparative analysis with human reference strain.</title>
        <authorList>
            <person name="Moreno L.Z."/>
            <person name="Loureiro A.P."/>
            <person name="Miraglia F."/>
            <person name="Kremer F.S."/>
            <person name="Eslabao M.R."/>
            <person name="Dellagostin O.A."/>
            <person name="Lilenbaum W."/>
            <person name="Moreno A.M."/>
        </authorList>
    </citation>
    <scope>NUCLEOTIDE SEQUENCE [LARGE SCALE GENOMIC DNA]</scope>
    <source>
        <strain evidence="1">M34/99</strain>
    </source>
</reference>
<dbReference type="Proteomes" id="UP000094669">
    <property type="component" value="Unassembled WGS sequence"/>
</dbReference>
<gene>
    <name evidence="1" type="ORF">BES34_014065</name>
</gene>
<name>A0ABX4YGC2_9LEPT</name>
<dbReference type="NCBIfam" id="NF047533">
    <property type="entry name" value="LBL_2463_fam"/>
    <property type="match status" value="1"/>
</dbReference>
<evidence type="ECO:0000313" key="2">
    <source>
        <dbReference type="Proteomes" id="UP000094669"/>
    </source>
</evidence>
<proteinExistence type="predicted"/>
<sequence length="196" mass="22581">MRVDKFQIRIAFGNEDKETLARLKEFNSLKHIEGGYSQAPKNPVEMDPYSIWIYVLDRKGELLSTQRVVEKREENLLPIELAVSLANKCRYAVLEENVADWNSVSFIKSRTGWEAAVKNFAAIAKLCLFKKYTKVYGFYNKETPAIERIYKKNGAVDSLKYPGDVFLPGYYLRGEVVKARIIELDKNALQRVATQF</sequence>
<comment type="caution">
    <text evidence="1">The sequence shown here is derived from an EMBL/GenBank/DDBJ whole genome shotgun (WGS) entry which is preliminary data.</text>
</comment>
<organism evidence="1 2">
    <name type="scientific">Leptospira inadai serovar Lyme</name>
    <dbReference type="NCBI Taxonomy" id="293084"/>
    <lineage>
        <taxon>Bacteria</taxon>
        <taxon>Pseudomonadati</taxon>
        <taxon>Spirochaetota</taxon>
        <taxon>Spirochaetia</taxon>
        <taxon>Leptospirales</taxon>
        <taxon>Leptospiraceae</taxon>
        <taxon>Leptospira</taxon>
    </lineage>
</organism>
<protein>
    <submittedName>
        <fullName evidence="1">Uncharacterized protein</fullName>
    </submittedName>
</protein>